<comment type="caution">
    <text evidence="2">The sequence shown here is derived from an EMBL/GenBank/DDBJ whole genome shotgun (WGS) entry which is preliminary data.</text>
</comment>
<accession>A0A1F5GUA9</accession>
<proteinExistence type="inferred from homology"/>
<dbReference type="EMBL" id="MFBN01000019">
    <property type="protein sequence ID" value="OGD95438.1"/>
    <property type="molecule type" value="Genomic_DNA"/>
</dbReference>
<dbReference type="Proteomes" id="UP000178336">
    <property type="component" value="Unassembled WGS sequence"/>
</dbReference>
<evidence type="ECO:0000313" key="2">
    <source>
        <dbReference type="EMBL" id="OGD95438.1"/>
    </source>
</evidence>
<evidence type="ECO:0008006" key="4">
    <source>
        <dbReference type="Google" id="ProtNLM"/>
    </source>
</evidence>
<dbReference type="InterPro" id="IPR036165">
    <property type="entry name" value="YefM-like_sf"/>
</dbReference>
<dbReference type="AlphaFoldDB" id="A0A1F5GUA9"/>
<dbReference type="STRING" id="1797724.A3A48_02410"/>
<name>A0A1F5GUA9_9BACT</name>
<evidence type="ECO:0000256" key="1">
    <source>
        <dbReference type="ARBA" id="ARBA00009981"/>
    </source>
</evidence>
<dbReference type="SUPFAM" id="SSF143120">
    <property type="entry name" value="YefM-like"/>
    <property type="match status" value="1"/>
</dbReference>
<evidence type="ECO:0000313" key="3">
    <source>
        <dbReference type="Proteomes" id="UP000178336"/>
    </source>
</evidence>
<gene>
    <name evidence="2" type="ORF">A3A48_02410</name>
</gene>
<sequence length="79" mass="8818">MNQMTVGQFKSKFSEVLGKVLQGESIGITYGKNKKKVAALVPYNIHLNKNSIKLGLLEGKATFKINKGFKMTEEEFLNP</sequence>
<reference evidence="2 3" key="1">
    <citation type="journal article" date="2016" name="Nat. Commun.">
        <title>Thousands of microbial genomes shed light on interconnected biogeochemical processes in an aquifer system.</title>
        <authorList>
            <person name="Anantharaman K."/>
            <person name="Brown C.T."/>
            <person name="Hug L.A."/>
            <person name="Sharon I."/>
            <person name="Castelle C.J."/>
            <person name="Probst A.J."/>
            <person name="Thomas B.C."/>
            <person name="Singh A."/>
            <person name="Wilkins M.J."/>
            <person name="Karaoz U."/>
            <person name="Brodie E.L."/>
            <person name="Williams K.H."/>
            <person name="Hubbard S.S."/>
            <person name="Banfield J.F."/>
        </authorList>
    </citation>
    <scope>NUCLEOTIDE SEQUENCE [LARGE SCALE GENOMIC DNA]</scope>
</reference>
<protein>
    <recommendedName>
        <fullName evidence="4">Prevent-host-death protein</fullName>
    </recommendedName>
</protein>
<organism evidence="2 3">
    <name type="scientific">Candidatus Curtissbacteria bacterium RIFCSPLOWO2_01_FULL_37_9</name>
    <dbReference type="NCBI Taxonomy" id="1797724"/>
    <lineage>
        <taxon>Bacteria</taxon>
        <taxon>Candidatus Curtissiibacteriota</taxon>
    </lineage>
</organism>
<comment type="similarity">
    <text evidence="1">Belongs to the phD/YefM antitoxin family.</text>
</comment>